<name>A0A251QD00_PRUPE</name>
<proteinExistence type="predicted"/>
<reference evidence="2 3" key="1">
    <citation type="journal article" date="2013" name="Nat. Genet.">
        <title>The high-quality draft genome of peach (Prunus persica) identifies unique patterns of genetic diversity, domestication and genome evolution.</title>
        <authorList>
            <consortium name="International Peach Genome Initiative"/>
            <person name="Verde I."/>
            <person name="Abbott A.G."/>
            <person name="Scalabrin S."/>
            <person name="Jung S."/>
            <person name="Shu S."/>
            <person name="Marroni F."/>
            <person name="Zhebentyayeva T."/>
            <person name="Dettori M.T."/>
            <person name="Grimwood J."/>
            <person name="Cattonaro F."/>
            <person name="Zuccolo A."/>
            <person name="Rossini L."/>
            <person name="Jenkins J."/>
            <person name="Vendramin E."/>
            <person name="Meisel L.A."/>
            <person name="Decroocq V."/>
            <person name="Sosinski B."/>
            <person name="Prochnik S."/>
            <person name="Mitros T."/>
            <person name="Policriti A."/>
            <person name="Cipriani G."/>
            <person name="Dondini L."/>
            <person name="Ficklin S."/>
            <person name="Goodstein D.M."/>
            <person name="Xuan P."/>
            <person name="Del Fabbro C."/>
            <person name="Aramini V."/>
            <person name="Copetti D."/>
            <person name="Gonzalez S."/>
            <person name="Horner D.S."/>
            <person name="Falchi R."/>
            <person name="Lucas S."/>
            <person name="Mica E."/>
            <person name="Maldonado J."/>
            <person name="Lazzari B."/>
            <person name="Bielenberg D."/>
            <person name="Pirona R."/>
            <person name="Miculan M."/>
            <person name="Barakat A."/>
            <person name="Testolin R."/>
            <person name="Stella A."/>
            <person name="Tartarini S."/>
            <person name="Tonutti P."/>
            <person name="Arus P."/>
            <person name="Orellana A."/>
            <person name="Wells C."/>
            <person name="Main D."/>
            <person name="Vizzotto G."/>
            <person name="Silva H."/>
            <person name="Salamini F."/>
            <person name="Schmutz J."/>
            <person name="Morgante M."/>
            <person name="Rokhsar D.S."/>
        </authorList>
    </citation>
    <scope>NUCLEOTIDE SEQUENCE [LARGE SCALE GENOMIC DNA]</scope>
    <source>
        <strain evidence="3">cv. Nemared</strain>
    </source>
</reference>
<dbReference type="Proteomes" id="UP000006882">
    <property type="component" value="Chromosome G2"/>
</dbReference>
<evidence type="ECO:0000256" key="1">
    <source>
        <dbReference type="SAM" id="Phobius"/>
    </source>
</evidence>
<dbReference type="AlphaFoldDB" id="A0A251QD00"/>
<dbReference type="EMBL" id="CM007652">
    <property type="protein sequence ID" value="ONI21704.1"/>
    <property type="molecule type" value="Genomic_DNA"/>
</dbReference>
<organism evidence="2 3">
    <name type="scientific">Prunus persica</name>
    <name type="common">Peach</name>
    <name type="synonym">Amygdalus persica</name>
    <dbReference type="NCBI Taxonomy" id="3760"/>
    <lineage>
        <taxon>Eukaryota</taxon>
        <taxon>Viridiplantae</taxon>
        <taxon>Streptophyta</taxon>
        <taxon>Embryophyta</taxon>
        <taxon>Tracheophyta</taxon>
        <taxon>Spermatophyta</taxon>
        <taxon>Magnoliopsida</taxon>
        <taxon>eudicotyledons</taxon>
        <taxon>Gunneridae</taxon>
        <taxon>Pentapetalae</taxon>
        <taxon>rosids</taxon>
        <taxon>fabids</taxon>
        <taxon>Rosales</taxon>
        <taxon>Rosaceae</taxon>
        <taxon>Amygdaloideae</taxon>
        <taxon>Amygdaleae</taxon>
        <taxon>Prunus</taxon>
    </lineage>
</organism>
<sequence length="88" mass="9772">MLSSCIVKDFRICSFCICFMCFGVFAVLALIISHGGDVSVFMEATATVLWHLLVFLLLVGSGFIQVLDSNFMLVLRSGFMPVVEFMHV</sequence>
<evidence type="ECO:0000313" key="3">
    <source>
        <dbReference type="Proteomes" id="UP000006882"/>
    </source>
</evidence>
<feature type="transmembrane region" description="Helical" evidence="1">
    <location>
        <begin position="48"/>
        <end position="67"/>
    </location>
</feature>
<protein>
    <submittedName>
        <fullName evidence="2">Uncharacterized protein</fullName>
    </submittedName>
</protein>
<keyword evidence="1" id="KW-1133">Transmembrane helix</keyword>
<evidence type="ECO:0000313" key="2">
    <source>
        <dbReference type="EMBL" id="ONI21704.1"/>
    </source>
</evidence>
<accession>A0A251QD00</accession>
<keyword evidence="3" id="KW-1185">Reference proteome</keyword>
<gene>
    <name evidence="2" type="ORF">PRUPE_2G082500</name>
</gene>
<keyword evidence="1" id="KW-0472">Membrane</keyword>
<dbReference type="Gramene" id="ONI21704">
    <property type="protein sequence ID" value="ONI21704"/>
    <property type="gene ID" value="PRUPE_2G082500"/>
</dbReference>
<keyword evidence="1" id="KW-0812">Transmembrane</keyword>
<feature type="transmembrane region" description="Helical" evidence="1">
    <location>
        <begin position="12"/>
        <end position="36"/>
    </location>
</feature>